<evidence type="ECO:0000256" key="2">
    <source>
        <dbReference type="ARBA" id="ARBA00013274"/>
    </source>
</evidence>
<evidence type="ECO:0000259" key="10">
    <source>
        <dbReference type="PROSITE" id="PS51210"/>
    </source>
</evidence>
<evidence type="ECO:0000256" key="6">
    <source>
        <dbReference type="ARBA" id="ARBA00023098"/>
    </source>
</evidence>
<evidence type="ECO:0000256" key="9">
    <source>
        <dbReference type="RuleBase" id="RU362103"/>
    </source>
</evidence>
<keyword evidence="4 8" id="KW-0378">Hydrolase</keyword>
<dbReference type="AlphaFoldDB" id="A0AAD7MEQ1"/>
<accession>A0AAD7MEQ1</accession>
<comment type="caution">
    <text evidence="11">The sequence shown here is derived from an EMBL/GenBank/DDBJ whole genome shotgun (WGS) entry which is preliminary data.</text>
</comment>
<proteinExistence type="inferred from homology"/>
<evidence type="ECO:0000256" key="7">
    <source>
        <dbReference type="ARBA" id="ARBA00023180"/>
    </source>
</evidence>
<evidence type="ECO:0000313" key="11">
    <source>
        <dbReference type="EMBL" id="KAJ7714161.1"/>
    </source>
</evidence>
<keyword evidence="7" id="KW-0325">Glycoprotein</keyword>
<dbReference type="Proteomes" id="UP001215598">
    <property type="component" value="Unassembled WGS sequence"/>
</dbReference>
<keyword evidence="6 8" id="KW-0443">Lipid metabolism</keyword>
<reference evidence="11" key="1">
    <citation type="submission" date="2023-03" db="EMBL/GenBank/DDBJ databases">
        <title>Massive genome expansion in bonnet fungi (Mycena s.s.) driven by repeated elements and novel gene families across ecological guilds.</title>
        <authorList>
            <consortium name="Lawrence Berkeley National Laboratory"/>
            <person name="Harder C.B."/>
            <person name="Miyauchi S."/>
            <person name="Viragh M."/>
            <person name="Kuo A."/>
            <person name="Thoen E."/>
            <person name="Andreopoulos B."/>
            <person name="Lu D."/>
            <person name="Skrede I."/>
            <person name="Drula E."/>
            <person name="Henrissat B."/>
            <person name="Morin E."/>
            <person name="Kohler A."/>
            <person name="Barry K."/>
            <person name="LaButti K."/>
            <person name="Morin E."/>
            <person name="Salamov A."/>
            <person name="Lipzen A."/>
            <person name="Mereny Z."/>
            <person name="Hegedus B."/>
            <person name="Baldrian P."/>
            <person name="Stursova M."/>
            <person name="Weitz H."/>
            <person name="Taylor A."/>
            <person name="Grigoriev I.V."/>
            <person name="Nagy L.G."/>
            <person name="Martin F."/>
            <person name="Kauserud H."/>
        </authorList>
    </citation>
    <scope>NUCLEOTIDE SEQUENCE</scope>
    <source>
        <strain evidence="11">CBHHK182m</strain>
    </source>
</reference>
<dbReference type="Pfam" id="PF01735">
    <property type="entry name" value="PLA2_B"/>
    <property type="match status" value="1"/>
</dbReference>
<dbReference type="GO" id="GO:0046475">
    <property type="term" value="P:glycerophospholipid catabolic process"/>
    <property type="evidence" value="ECO:0007669"/>
    <property type="project" value="TreeGrafter"/>
</dbReference>
<feature type="domain" description="PLA2c" evidence="10">
    <location>
        <begin position="1"/>
        <end position="188"/>
    </location>
</feature>
<dbReference type="GO" id="GO:0004622">
    <property type="term" value="F:phosphatidylcholine lysophospholipase activity"/>
    <property type="evidence" value="ECO:0007669"/>
    <property type="project" value="UniProtKB-EC"/>
</dbReference>
<comment type="similarity">
    <text evidence="1 9">Belongs to the lysophospholipase family.</text>
</comment>
<gene>
    <name evidence="11" type="ORF">B0H16DRAFT_1435639</name>
</gene>
<evidence type="ECO:0000256" key="3">
    <source>
        <dbReference type="ARBA" id="ARBA00022729"/>
    </source>
</evidence>
<keyword evidence="12" id="KW-1185">Reference proteome</keyword>
<evidence type="ECO:0000256" key="1">
    <source>
        <dbReference type="ARBA" id="ARBA00008780"/>
    </source>
</evidence>
<dbReference type="EC" id="3.1.1.5" evidence="2 9"/>
<dbReference type="PANTHER" id="PTHR10728:SF33">
    <property type="entry name" value="LYSOPHOSPHOLIPASE 1-RELATED"/>
    <property type="match status" value="1"/>
</dbReference>
<dbReference type="GO" id="GO:0005829">
    <property type="term" value="C:cytosol"/>
    <property type="evidence" value="ECO:0007669"/>
    <property type="project" value="TreeGrafter"/>
</dbReference>
<dbReference type="PANTHER" id="PTHR10728">
    <property type="entry name" value="CYTOSOLIC PHOSPHOLIPASE A2"/>
    <property type="match status" value="1"/>
</dbReference>
<name>A0AAD7MEQ1_9AGAR</name>
<comment type="catalytic activity">
    <reaction evidence="9">
        <text>a 1-acyl-sn-glycero-3-phosphocholine + H2O = sn-glycerol 3-phosphocholine + a fatty acid + H(+)</text>
        <dbReference type="Rhea" id="RHEA:15177"/>
        <dbReference type="ChEBI" id="CHEBI:15377"/>
        <dbReference type="ChEBI" id="CHEBI:15378"/>
        <dbReference type="ChEBI" id="CHEBI:16870"/>
        <dbReference type="ChEBI" id="CHEBI:28868"/>
        <dbReference type="ChEBI" id="CHEBI:58168"/>
        <dbReference type="EC" id="3.1.1.5"/>
    </reaction>
</comment>
<evidence type="ECO:0000256" key="8">
    <source>
        <dbReference type="PROSITE-ProRule" id="PRU00555"/>
    </source>
</evidence>
<organism evidence="11 12">
    <name type="scientific">Mycena metata</name>
    <dbReference type="NCBI Taxonomy" id="1033252"/>
    <lineage>
        <taxon>Eukaryota</taxon>
        <taxon>Fungi</taxon>
        <taxon>Dikarya</taxon>
        <taxon>Basidiomycota</taxon>
        <taxon>Agaricomycotina</taxon>
        <taxon>Agaricomycetes</taxon>
        <taxon>Agaricomycetidae</taxon>
        <taxon>Agaricales</taxon>
        <taxon>Marasmiineae</taxon>
        <taxon>Mycenaceae</taxon>
        <taxon>Mycena</taxon>
    </lineage>
</organism>
<sequence>MCDGGEDGQVTPLQPMLVPDRKIDVIIAIDAVDDGGGFAHGTSLIATQQCMQIFPGGLAAFSAVPTTLEGFANLTTQPTFFGCTPSQEQSAPGPMLVYIANGAPPRDGSPPLTNTSTGQFIYTEPELQGMLTQTFVVATQGAEVDGALEDPEWAVCLACAVVDRARARQRLPRNGVCATCFARYCWEA</sequence>
<dbReference type="InterPro" id="IPR016035">
    <property type="entry name" value="Acyl_Trfase/lysoPLipase"/>
</dbReference>
<dbReference type="Gene3D" id="3.40.1090.10">
    <property type="entry name" value="Cytosolic phospholipase A2 catalytic domain"/>
    <property type="match status" value="1"/>
</dbReference>
<dbReference type="InterPro" id="IPR002642">
    <property type="entry name" value="LysoPLipase_cat_dom"/>
</dbReference>
<evidence type="ECO:0000313" key="12">
    <source>
        <dbReference type="Proteomes" id="UP001215598"/>
    </source>
</evidence>
<keyword evidence="3" id="KW-0732">Signal</keyword>
<evidence type="ECO:0000256" key="5">
    <source>
        <dbReference type="ARBA" id="ARBA00022963"/>
    </source>
</evidence>
<dbReference type="PROSITE" id="PS51210">
    <property type="entry name" value="PLA2C"/>
    <property type="match status" value="1"/>
</dbReference>
<keyword evidence="5 8" id="KW-0442">Lipid degradation</keyword>
<dbReference type="SUPFAM" id="SSF52151">
    <property type="entry name" value="FabD/lysophospholipase-like"/>
    <property type="match status" value="1"/>
</dbReference>
<evidence type="ECO:0000256" key="4">
    <source>
        <dbReference type="ARBA" id="ARBA00022801"/>
    </source>
</evidence>
<dbReference type="GO" id="GO:0004623">
    <property type="term" value="F:phospholipase A2 activity"/>
    <property type="evidence" value="ECO:0007669"/>
    <property type="project" value="TreeGrafter"/>
</dbReference>
<dbReference type="EMBL" id="JARKIB010000330">
    <property type="protein sequence ID" value="KAJ7714161.1"/>
    <property type="molecule type" value="Genomic_DNA"/>
</dbReference>
<protein>
    <recommendedName>
        <fullName evidence="2 9">Lysophospholipase</fullName>
        <ecNumber evidence="2 9">3.1.1.5</ecNumber>
    </recommendedName>
</protein>